<feature type="domain" description="C2H2-type" evidence="2">
    <location>
        <begin position="54"/>
        <end position="81"/>
    </location>
</feature>
<protein>
    <recommendedName>
        <fullName evidence="2">C2H2-type domain-containing protein</fullName>
    </recommendedName>
</protein>
<keyword evidence="1" id="KW-0479">Metal-binding</keyword>
<organism evidence="3 4">
    <name type="scientific">Moniliophthora roreri</name>
    <name type="common">Frosty pod rot fungus</name>
    <name type="synonym">Monilia roreri</name>
    <dbReference type="NCBI Taxonomy" id="221103"/>
    <lineage>
        <taxon>Eukaryota</taxon>
        <taxon>Fungi</taxon>
        <taxon>Dikarya</taxon>
        <taxon>Basidiomycota</taxon>
        <taxon>Agaricomycotina</taxon>
        <taxon>Agaricomycetes</taxon>
        <taxon>Agaricomycetidae</taxon>
        <taxon>Agaricales</taxon>
        <taxon>Marasmiineae</taxon>
        <taxon>Marasmiaceae</taxon>
        <taxon>Moniliophthora</taxon>
    </lineage>
</organism>
<dbReference type="InterPro" id="IPR036236">
    <property type="entry name" value="Znf_C2H2_sf"/>
</dbReference>
<accession>A0A0W0F0Q5</accession>
<dbReference type="PROSITE" id="PS00028">
    <property type="entry name" value="ZINC_FINGER_C2H2_1"/>
    <property type="match status" value="1"/>
</dbReference>
<dbReference type="SUPFAM" id="SSF57667">
    <property type="entry name" value="beta-beta-alpha zinc fingers"/>
    <property type="match status" value="1"/>
</dbReference>
<dbReference type="Pfam" id="PF00096">
    <property type="entry name" value="zf-C2H2"/>
    <property type="match status" value="1"/>
</dbReference>
<proteinExistence type="predicted"/>
<gene>
    <name evidence="3" type="ORF">WG66_17428</name>
</gene>
<dbReference type="AlphaFoldDB" id="A0A0W0F0Q5"/>
<dbReference type="Proteomes" id="UP000054988">
    <property type="component" value="Unassembled WGS sequence"/>
</dbReference>
<dbReference type="SMART" id="SM00355">
    <property type="entry name" value="ZnF_C2H2"/>
    <property type="match status" value="1"/>
</dbReference>
<evidence type="ECO:0000313" key="3">
    <source>
        <dbReference type="EMBL" id="KTB29934.1"/>
    </source>
</evidence>
<reference evidence="3 4" key="1">
    <citation type="submission" date="2015-12" db="EMBL/GenBank/DDBJ databases">
        <title>Draft genome sequence of Moniliophthora roreri, the causal agent of frosty pod rot of cacao.</title>
        <authorList>
            <person name="Aime M.C."/>
            <person name="Diaz-Valderrama J.R."/>
            <person name="Kijpornyongpan T."/>
            <person name="Phillips-Mora W."/>
        </authorList>
    </citation>
    <scope>NUCLEOTIDE SEQUENCE [LARGE SCALE GENOMIC DNA]</scope>
    <source>
        <strain evidence="3 4">MCA 2952</strain>
    </source>
</reference>
<dbReference type="PROSITE" id="PS50157">
    <property type="entry name" value="ZINC_FINGER_C2H2_2"/>
    <property type="match status" value="1"/>
</dbReference>
<comment type="caution">
    <text evidence="3">The sequence shown here is derived from an EMBL/GenBank/DDBJ whole genome shotgun (WGS) entry which is preliminary data.</text>
</comment>
<sequence length="98" mass="11683">MLSSVHLQQKLSYCNSLTALERAILWNQYATLKYNVRTGKSRPSKSRVHSARDFKCQTCDETFARESDLRDHEKIHLSWEELKREEFERDYGDMDQPE</sequence>
<dbReference type="Gene3D" id="3.30.160.60">
    <property type="entry name" value="Classic Zinc Finger"/>
    <property type="match status" value="1"/>
</dbReference>
<dbReference type="InterPro" id="IPR013087">
    <property type="entry name" value="Znf_C2H2_type"/>
</dbReference>
<keyword evidence="1" id="KW-0862">Zinc</keyword>
<evidence type="ECO:0000259" key="2">
    <source>
        <dbReference type="PROSITE" id="PS50157"/>
    </source>
</evidence>
<keyword evidence="1" id="KW-0863">Zinc-finger</keyword>
<name>A0A0W0F0Q5_MONRR</name>
<evidence type="ECO:0000313" key="4">
    <source>
        <dbReference type="Proteomes" id="UP000054988"/>
    </source>
</evidence>
<dbReference type="GO" id="GO:0008270">
    <property type="term" value="F:zinc ion binding"/>
    <property type="evidence" value="ECO:0007669"/>
    <property type="project" value="UniProtKB-KW"/>
</dbReference>
<evidence type="ECO:0000256" key="1">
    <source>
        <dbReference type="PROSITE-ProRule" id="PRU00042"/>
    </source>
</evidence>
<dbReference type="EMBL" id="LATX01002402">
    <property type="protein sequence ID" value="KTB29934.1"/>
    <property type="molecule type" value="Genomic_DNA"/>
</dbReference>